<sequence length="42" mass="4746">MDSCATIVIENSWFCSRDGNIEYSTSRLTDYHYATTSLLPLA</sequence>
<proteinExistence type="predicted"/>
<organism evidence="1 2">
    <name type="scientific">Heterorhabditis bacteriophora</name>
    <name type="common">Entomopathogenic nematode worm</name>
    <dbReference type="NCBI Taxonomy" id="37862"/>
    <lineage>
        <taxon>Eukaryota</taxon>
        <taxon>Metazoa</taxon>
        <taxon>Ecdysozoa</taxon>
        <taxon>Nematoda</taxon>
        <taxon>Chromadorea</taxon>
        <taxon>Rhabditida</taxon>
        <taxon>Rhabditina</taxon>
        <taxon>Rhabditomorpha</taxon>
        <taxon>Strongyloidea</taxon>
        <taxon>Heterorhabditidae</taxon>
        <taxon>Heterorhabditis</taxon>
    </lineage>
</organism>
<reference evidence="2" key="1">
    <citation type="submission" date="2016-11" db="UniProtKB">
        <authorList>
            <consortium name="WormBaseParasite"/>
        </authorList>
    </citation>
    <scope>IDENTIFICATION</scope>
</reference>
<dbReference type="AlphaFoldDB" id="A0A1I7WVX2"/>
<evidence type="ECO:0000313" key="2">
    <source>
        <dbReference type="WBParaSite" id="Hba_09321"/>
    </source>
</evidence>
<dbReference type="Proteomes" id="UP000095283">
    <property type="component" value="Unplaced"/>
</dbReference>
<accession>A0A1I7WVX2</accession>
<evidence type="ECO:0000313" key="1">
    <source>
        <dbReference type="Proteomes" id="UP000095283"/>
    </source>
</evidence>
<protein>
    <submittedName>
        <fullName evidence="2">Uncharacterized protein</fullName>
    </submittedName>
</protein>
<dbReference type="WBParaSite" id="Hba_09321">
    <property type="protein sequence ID" value="Hba_09321"/>
    <property type="gene ID" value="Hba_09321"/>
</dbReference>
<name>A0A1I7WVX2_HETBA</name>
<keyword evidence="1" id="KW-1185">Reference proteome</keyword>